<sequence length="62" mass="6786">MGWVLAATGIQMGTTRTMTTVPETSRSGATDRAGNVELARSISLHVLVLLLRIEEEKTNQSW</sequence>
<protein>
    <submittedName>
        <fullName evidence="1">Uncharacterized protein</fullName>
    </submittedName>
</protein>
<name>A0A453A8N2_AEGTS</name>
<keyword evidence="2" id="KW-1185">Reference proteome</keyword>
<accession>A0A453A8N2</accession>
<evidence type="ECO:0000313" key="1">
    <source>
        <dbReference type="EnsemblPlants" id="AET2Gv20029600.1"/>
    </source>
</evidence>
<dbReference type="EnsemblPlants" id="AET2Gv20029600.1">
    <property type="protein sequence ID" value="AET2Gv20029600.1"/>
    <property type="gene ID" value="AET2Gv20029600"/>
</dbReference>
<dbReference type="AlphaFoldDB" id="A0A453A8N2"/>
<reference evidence="1" key="4">
    <citation type="submission" date="2019-03" db="UniProtKB">
        <authorList>
            <consortium name="EnsemblPlants"/>
        </authorList>
    </citation>
    <scope>IDENTIFICATION</scope>
</reference>
<dbReference type="Proteomes" id="UP000015105">
    <property type="component" value="Chromosome 2D"/>
</dbReference>
<dbReference type="Gramene" id="AET2Gv20029600.1">
    <property type="protein sequence ID" value="AET2Gv20029600.1"/>
    <property type="gene ID" value="AET2Gv20029600"/>
</dbReference>
<reference evidence="2" key="1">
    <citation type="journal article" date="2014" name="Science">
        <title>Ancient hybridizations among the ancestral genomes of bread wheat.</title>
        <authorList>
            <consortium name="International Wheat Genome Sequencing Consortium,"/>
            <person name="Marcussen T."/>
            <person name="Sandve S.R."/>
            <person name="Heier L."/>
            <person name="Spannagl M."/>
            <person name="Pfeifer M."/>
            <person name="Jakobsen K.S."/>
            <person name="Wulff B.B."/>
            <person name="Steuernagel B."/>
            <person name="Mayer K.F."/>
            <person name="Olsen O.A."/>
        </authorList>
    </citation>
    <scope>NUCLEOTIDE SEQUENCE [LARGE SCALE GENOMIC DNA]</scope>
    <source>
        <strain evidence="2">cv. AL8/78</strain>
    </source>
</reference>
<reference evidence="1" key="3">
    <citation type="journal article" date="2017" name="Nature">
        <title>Genome sequence of the progenitor of the wheat D genome Aegilops tauschii.</title>
        <authorList>
            <person name="Luo M.C."/>
            <person name="Gu Y.Q."/>
            <person name="Puiu D."/>
            <person name="Wang H."/>
            <person name="Twardziok S.O."/>
            <person name="Deal K.R."/>
            <person name="Huo N."/>
            <person name="Zhu T."/>
            <person name="Wang L."/>
            <person name="Wang Y."/>
            <person name="McGuire P.E."/>
            <person name="Liu S."/>
            <person name="Long H."/>
            <person name="Ramasamy R.K."/>
            <person name="Rodriguez J.C."/>
            <person name="Van S.L."/>
            <person name="Yuan L."/>
            <person name="Wang Z."/>
            <person name="Xia Z."/>
            <person name="Xiao L."/>
            <person name="Anderson O.D."/>
            <person name="Ouyang S."/>
            <person name="Liang Y."/>
            <person name="Zimin A.V."/>
            <person name="Pertea G."/>
            <person name="Qi P."/>
            <person name="Bennetzen J.L."/>
            <person name="Dai X."/>
            <person name="Dawson M.W."/>
            <person name="Muller H.G."/>
            <person name="Kugler K."/>
            <person name="Rivarola-Duarte L."/>
            <person name="Spannagl M."/>
            <person name="Mayer K.F.X."/>
            <person name="Lu F.H."/>
            <person name="Bevan M.W."/>
            <person name="Leroy P."/>
            <person name="Li P."/>
            <person name="You F.M."/>
            <person name="Sun Q."/>
            <person name="Liu Z."/>
            <person name="Lyons E."/>
            <person name="Wicker T."/>
            <person name="Salzberg S.L."/>
            <person name="Devos K.M."/>
            <person name="Dvorak J."/>
        </authorList>
    </citation>
    <scope>NUCLEOTIDE SEQUENCE [LARGE SCALE GENOMIC DNA]</scope>
    <source>
        <strain evidence="1">cv. AL8/78</strain>
    </source>
</reference>
<organism evidence="1 2">
    <name type="scientific">Aegilops tauschii subsp. strangulata</name>
    <name type="common">Goatgrass</name>
    <dbReference type="NCBI Taxonomy" id="200361"/>
    <lineage>
        <taxon>Eukaryota</taxon>
        <taxon>Viridiplantae</taxon>
        <taxon>Streptophyta</taxon>
        <taxon>Embryophyta</taxon>
        <taxon>Tracheophyta</taxon>
        <taxon>Spermatophyta</taxon>
        <taxon>Magnoliopsida</taxon>
        <taxon>Liliopsida</taxon>
        <taxon>Poales</taxon>
        <taxon>Poaceae</taxon>
        <taxon>BOP clade</taxon>
        <taxon>Pooideae</taxon>
        <taxon>Triticodae</taxon>
        <taxon>Triticeae</taxon>
        <taxon>Triticinae</taxon>
        <taxon>Aegilops</taxon>
    </lineage>
</organism>
<evidence type="ECO:0000313" key="2">
    <source>
        <dbReference type="Proteomes" id="UP000015105"/>
    </source>
</evidence>
<reference evidence="1" key="5">
    <citation type="journal article" date="2021" name="G3 (Bethesda)">
        <title>Aegilops tauschii genome assembly Aet v5.0 features greater sequence contiguity and improved annotation.</title>
        <authorList>
            <person name="Wang L."/>
            <person name="Zhu T."/>
            <person name="Rodriguez J.C."/>
            <person name="Deal K.R."/>
            <person name="Dubcovsky J."/>
            <person name="McGuire P.E."/>
            <person name="Lux T."/>
            <person name="Spannagl M."/>
            <person name="Mayer K.F.X."/>
            <person name="Baldrich P."/>
            <person name="Meyers B.C."/>
            <person name="Huo N."/>
            <person name="Gu Y.Q."/>
            <person name="Zhou H."/>
            <person name="Devos K.M."/>
            <person name="Bennetzen J.L."/>
            <person name="Unver T."/>
            <person name="Budak H."/>
            <person name="Gulick P.J."/>
            <person name="Galiba G."/>
            <person name="Kalapos B."/>
            <person name="Nelson D.R."/>
            <person name="Li P."/>
            <person name="You F.M."/>
            <person name="Luo M.C."/>
            <person name="Dvorak J."/>
        </authorList>
    </citation>
    <scope>NUCLEOTIDE SEQUENCE [LARGE SCALE GENOMIC DNA]</scope>
    <source>
        <strain evidence="1">cv. AL8/78</strain>
    </source>
</reference>
<reference evidence="2" key="2">
    <citation type="journal article" date="2017" name="Nat. Plants">
        <title>The Aegilops tauschii genome reveals multiple impacts of transposons.</title>
        <authorList>
            <person name="Zhao G."/>
            <person name="Zou C."/>
            <person name="Li K."/>
            <person name="Wang K."/>
            <person name="Li T."/>
            <person name="Gao L."/>
            <person name="Zhang X."/>
            <person name="Wang H."/>
            <person name="Yang Z."/>
            <person name="Liu X."/>
            <person name="Jiang W."/>
            <person name="Mao L."/>
            <person name="Kong X."/>
            <person name="Jiao Y."/>
            <person name="Jia J."/>
        </authorList>
    </citation>
    <scope>NUCLEOTIDE SEQUENCE [LARGE SCALE GENOMIC DNA]</scope>
    <source>
        <strain evidence="2">cv. AL8/78</strain>
    </source>
</reference>
<proteinExistence type="predicted"/>